<evidence type="ECO:0000313" key="2">
    <source>
        <dbReference type="EMBL" id="GAA2701273.1"/>
    </source>
</evidence>
<feature type="region of interest" description="Disordered" evidence="1">
    <location>
        <begin position="1"/>
        <end position="36"/>
    </location>
</feature>
<organism evidence="2 3">
    <name type="scientific">Nonomuraea recticatena</name>
    <dbReference type="NCBI Taxonomy" id="46178"/>
    <lineage>
        <taxon>Bacteria</taxon>
        <taxon>Bacillati</taxon>
        <taxon>Actinomycetota</taxon>
        <taxon>Actinomycetes</taxon>
        <taxon>Streptosporangiales</taxon>
        <taxon>Streptosporangiaceae</taxon>
        <taxon>Nonomuraea</taxon>
    </lineage>
</organism>
<proteinExistence type="predicted"/>
<dbReference type="Proteomes" id="UP001501666">
    <property type="component" value="Unassembled WGS sequence"/>
</dbReference>
<keyword evidence="3" id="KW-1185">Reference proteome</keyword>
<gene>
    <name evidence="2" type="ORF">GCM10010412_098900</name>
</gene>
<accession>A0ABN3THN0</accession>
<evidence type="ECO:0000256" key="1">
    <source>
        <dbReference type="SAM" id="MobiDB-lite"/>
    </source>
</evidence>
<feature type="compositionally biased region" description="Basic and acidic residues" evidence="1">
    <location>
        <begin position="1"/>
        <end position="12"/>
    </location>
</feature>
<dbReference type="EMBL" id="BAAATE010000066">
    <property type="protein sequence ID" value="GAA2701273.1"/>
    <property type="molecule type" value="Genomic_DNA"/>
</dbReference>
<evidence type="ECO:0000313" key="3">
    <source>
        <dbReference type="Proteomes" id="UP001501666"/>
    </source>
</evidence>
<sequence>MADERDNQRGGADDLPDSDGPPHVAHYRPVEDQSGGIPSLQEQEAVVREFAARHGLDISVHADLVLAGLVTCGACGVDLQVEEGGGVVRYVCVSKECGLVHAAARVLEPPIVGQVVERLSSSPELAADLLLFAIEHQGAADFVERGATGSLESWWAGLDPAARRDLLALLLDHVTVLPPAGPDDVLDVAGRLSFAWRQ</sequence>
<dbReference type="RefSeq" id="WP_346157891.1">
    <property type="nucleotide sequence ID" value="NZ_BAAATE010000066.1"/>
</dbReference>
<reference evidence="2 3" key="1">
    <citation type="journal article" date="2019" name="Int. J. Syst. Evol. Microbiol.">
        <title>The Global Catalogue of Microorganisms (GCM) 10K type strain sequencing project: providing services to taxonomists for standard genome sequencing and annotation.</title>
        <authorList>
            <consortium name="The Broad Institute Genomics Platform"/>
            <consortium name="The Broad Institute Genome Sequencing Center for Infectious Disease"/>
            <person name="Wu L."/>
            <person name="Ma J."/>
        </authorList>
    </citation>
    <scope>NUCLEOTIDE SEQUENCE [LARGE SCALE GENOMIC DNA]</scope>
    <source>
        <strain evidence="2 3">JCM 6835</strain>
    </source>
</reference>
<name>A0ABN3THN0_9ACTN</name>
<protein>
    <submittedName>
        <fullName evidence="2">Uncharacterized protein</fullName>
    </submittedName>
</protein>
<comment type="caution">
    <text evidence="2">The sequence shown here is derived from an EMBL/GenBank/DDBJ whole genome shotgun (WGS) entry which is preliminary data.</text>
</comment>